<comment type="caution">
    <text evidence="2">The sequence shown here is derived from an EMBL/GenBank/DDBJ whole genome shotgun (WGS) entry which is preliminary data.</text>
</comment>
<reference evidence="2 3" key="1">
    <citation type="submission" date="2016-11" db="EMBL/GenBank/DDBJ databases">
        <title>The macronuclear genome of Stentor coeruleus: a giant cell with tiny introns.</title>
        <authorList>
            <person name="Slabodnick M."/>
            <person name="Ruby J.G."/>
            <person name="Reiff S.B."/>
            <person name="Swart E.C."/>
            <person name="Gosai S."/>
            <person name="Prabakaran S."/>
            <person name="Witkowska E."/>
            <person name="Larue G.E."/>
            <person name="Fisher S."/>
            <person name="Freeman R.M."/>
            <person name="Gunawardena J."/>
            <person name="Chu W."/>
            <person name="Stover N.A."/>
            <person name="Gregory B.D."/>
            <person name="Nowacki M."/>
            <person name="Derisi J."/>
            <person name="Roy S.W."/>
            <person name="Marshall W.F."/>
            <person name="Sood P."/>
        </authorList>
    </citation>
    <scope>NUCLEOTIDE SEQUENCE [LARGE SCALE GENOMIC DNA]</scope>
    <source>
        <strain evidence="2">WM001</strain>
    </source>
</reference>
<protein>
    <submittedName>
        <fullName evidence="2">Uncharacterized protein</fullName>
    </submittedName>
</protein>
<feature type="chain" id="PRO_5013000621" evidence="1">
    <location>
        <begin position="19"/>
        <end position="415"/>
    </location>
</feature>
<evidence type="ECO:0000313" key="2">
    <source>
        <dbReference type="EMBL" id="OMJ68551.1"/>
    </source>
</evidence>
<keyword evidence="3" id="KW-1185">Reference proteome</keyword>
<sequence>MFLALLALGVYAIGVKQGFLQPDEDYAVLEYHEMRVLDKDSGIEEVTIYQKSQKADKGFGPEGKFLGQGALGMDKSFDRQDMPRDSLIGGLESSCRCADMGGECGCADMGGECGCHDKDIQKDIGIFGGPMTGKDDEECHEGCPFGFGSDNQSGLGGEMNGFIPPDIFQGNSLAAGPYNEGMKGGFDHGHEDWDTENCPFGGVGHKQDSLMGNNGMMGPGPSQGNVIIPDPMILMGGSNEISDPMNIMGENNIISGSQNANDFKEYPFEDMAGSNTISGYPEDHNSMMDTSSNSLLGPMGENFDANDFSNQELITQDQYSLDGYDDVEELFSDINLDDLKEDIEGEDLGSLMDMMEDFMETFEDKVGFEGFSPSEDAEEKSSECCNDEEDIEEILGNDYDELIIVVADDEETEEK</sequence>
<organism evidence="2 3">
    <name type="scientific">Stentor coeruleus</name>
    <dbReference type="NCBI Taxonomy" id="5963"/>
    <lineage>
        <taxon>Eukaryota</taxon>
        <taxon>Sar</taxon>
        <taxon>Alveolata</taxon>
        <taxon>Ciliophora</taxon>
        <taxon>Postciliodesmatophora</taxon>
        <taxon>Heterotrichea</taxon>
        <taxon>Heterotrichida</taxon>
        <taxon>Stentoridae</taxon>
        <taxon>Stentor</taxon>
    </lineage>
</organism>
<dbReference type="Proteomes" id="UP000187209">
    <property type="component" value="Unassembled WGS sequence"/>
</dbReference>
<evidence type="ECO:0000256" key="1">
    <source>
        <dbReference type="SAM" id="SignalP"/>
    </source>
</evidence>
<keyword evidence="1" id="KW-0732">Signal</keyword>
<dbReference type="EMBL" id="MPUH01001312">
    <property type="protein sequence ID" value="OMJ68551.1"/>
    <property type="molecule type" value="Genomic_DNA"/>
</dbReference>
<accession>A0A1R2AVJ4</accession>
<dbReference type="AlphaFoldDB" id="A0A1R2AVJ4"/>
<name>A0A1R2AVJ4_9CILI</name>
<gene>
    <name evidence="2" type="ORF">SteCoe_33956</name>
</gene>
<evidence type="ECO:0000313" key="3">
    <source>
        <dbReference type="Proteomes" id="UP000187209"/>
    </source>
</evidence>
<feature type="signal peptide" evidence="1">
    <location>
        <begin position="1"/>
        <end position="18"/>
    </location>
</feature>
<proteinExistence type="predicted"/>